<evidence type="ECO:0000313" key="4">
    <source>
        <dbReference type="Proteomes" id="UP000425960"/>
    </source>
</evidence>
<dbReference type="InterPro" id="IPR002347">
    <property type="entry name" value="SDR_fam"/>
</dbReference>
<dbReference type="PRINTS" id="PR00081">
    <property type="entry name" value="GDHRDH"/>
</dbReference>
<dbReference type="SUPFAM" id="SSF51735">
    <property type="entry name" value="NAD(P)-binding Rossmann-fold domains"/>
    <property type="match status" value="1"/>
</dbReference>
<gene>
    <name evidence="3" type="primary">fabG_6</name>
    <name evidence="3" type="ORF">DSCO28_65740</name>
</gene>
<proteinExistence type="inferred from homology"/>
<name>A0A5K8A0W6_9BACT</name>
<comment type="similarity">
    <text evidence="1">Belongs to the short-chain dehydrogenases/reductases (SDR) family.</text>
</comment>
<organism evidence="3 4">
    <name type="scientific">Desulfosarcina ovata subsp. sediminis</name>
    <dbReference type="NCBI Taxonomy" id="885957"/>
    <lineage>
        <taxon>Bacteria</taxon>
        <taxon>Pseudomonadati</taxon>
        <taxon>Thermodesulfobacteriota</taxon>
        <taxon>Desulfobacteria</taxon>
        <taxon>Desulfobacterales</taxon>
        <taxon>Desulfosarcinaceae</taxon>
        <taxon>Desulfosarcina</taxon>
    </lineage>
</organism>
<dbReference type="RefSeq" id="WP_173180026.1">
    <property type="nucleotide sequence ID" value="NZ_AP021876.1"/>
</dbReference>
<dbReference type="PANTHER" id="PTHR42879">
    <property type="entry name" value="3-OXOACYL-(ACYL-CARRIER-PROTEIN) REDUCTASE"/>
    <property type="match status" value="1"/>
</dbReference>
<dbReference type="EMBL" id="AP021876">
    <property type="protein sequence ID" value="BBO86008.1"/>
    <property type="molecule type" value="Genomic_DNA"/>
</dbReference>
<dbReference type="PRINTS" id="PR00080">
    <property type="entry name" value="SDRFAMILY"/>
</dbReference>
<dbReference type="Gene3D" id="3.40.50.720">
    <property type="entry name" value="NAD(P)-binding Rossmann-like Domain"/>
    <property type="match status" value="1"/>
</dbReference>
<dbReference type="Pfam" id="PF13561">
    <property type="entry name" value="adh_short_C2"/>
    <property type="match status" value="1"/>
</dbReference>
<dbReference type="PANTHER" id="PTHR42879:SF2">
    <property type="entry name" value="3-OXOACYL-[ACYL-CARRIER-PROTEIN] REDUCTASE FABG"/>
    <property type="match status" value="1"/>
</dbReference>
<evidence type="ECO:0000256" key="1">
    <source>
        <dbReference type="ARBA" id="ARBA00006484"/>
    </source>
</evidence>
<evidence type="ECO:0000256" key="2">
    <source>
        <dbReference type="ARBA" id="ARBA00023002"/>
    </source>
</evidence>
<dbReference type="AlphaFoldDB" id="A0A5K8A0W6"/>
<accession>A0A5K8A0W6</accession>
<dbReference type="GO" id="GO:0016491">
    <property type="term" value="F:oxidoreductase activity"/>
    <property type="evidence" value="ECO:0007669"/>
    <property type="project" value="UniProtKB-KW"/>
</dbReference>
<keyword evidence="2" id="KW-0560">Oxidoreductase</keyword>
<dbReference type="Proteomes" id="UP000425960">
    <property type="component" value="Chromosome"/>
</dbReference>
<dbReference type="FunFam" id="3.40.50.720:FF:000173">
    <property type="entry name" value="3-oxoacyl-[acyl-carrier protein] reductase"/>
    <property type="match status" value="1"/>
</dbReference>
<evidence type="ECO:0000313" key="3">
    <source>
        <dbReference type="EMBL" id="BBO86008.1"/>
    </source>
</evidence>
<dbReference type="KEGG" id="dov:DSCO28_65740"/>
<reference evidence="3 4" key="1">
    <citation type="submission" date="2019-11" db="EMBL/GenBank/DDBJ databases">
        <title>Comparative genomics of hydrocarbon-degrading Desulfosarcina strains.</title>
        <authorList>
            <person name="Watanabe M."/>
            <person name="Kojima H."/>
            <person name="Fukui M."/>
        </authorList>
    </citation>
    <scope>NUCLEOTIDE SEQUENCE [LARGE SCALE GENOMIC DNA]</scope>
    <source>
        <strain evidence="3 4">28bB2T</strain>
    </source>
</reference>
<dbReference type="InterPro" id="IPR050259">
    <property type="entry name" value="SDR"/>
</dbReference>
<sequence length="249" mass="26824">MEEVKNRVAVVTGATDEIGSAICRRLAGKGAIVVAVDTDQQKVDALVAELTQTNAQAMGAAIDPTDETQIRAMIADVTAKAGMIEILVNNFDYCDEKPLEEVSNEGWQMAFDRNLDPVFFMTREILPGMRARKYGRVINIGNLSYIGLPGLSSYAAAKSAIFGLTRTLALESAKDGVTVNCVAKGDIAETDMTEETIAERIKSIPVRRIGKPEDVAKAVGFFASDRSPYVTGQTFFACGGKSIHFSMSI</sequence>
<dbReference type="InterPro" id="IPR036291">
    <property type="entry name" value="NAD(P)-bd_dom_sf"/>
</dbReference>
<protein>
    <submittedName>
        <fullName evidence="3">Beta-ketoacyl-ACP reductase</fullName>
    </submittedName>
</protein>